<dbReference type="GO" id="GO:0016301">
    <property type="term" value="F:kinase activity"/>
    <property type="evidence" value="ECO:0007669"/>
    <property type="project" value="UniProtKB-KW"/>
</dbReference>
<dbReference type="RefSeq" id="XP_018136955.1">
    <property type="nucleotide sequence ID" value="XM_018289317.1"/>
</dbReference>
<dbReference type="EMBL" id="LSBJ02000013">
    <property type="protein sequence ID" value="OAQ58858.1"/>
    <property type="molecule type" value="Genomic_DNA"/>
</dbReference>
<sequence>MAQPANYQAYLESLFPNTTWEIQRLTGGLVNSTSRATKTSGTCKYDSVIIKHARPYIECAGPEWAFSTDRQTIEAIVLELWSESGLLYESRTSTPPWHIPQLIRHDRGKESALKLNDSDLEASVITLLDLGKLVNIVQFLRAVAKTPSIANDEQIAHIGSTVGQAFALTHSEETTKRILENTETAQVLTHSMAESVVWKAAIEPVQERLAGRQNGQSLYDRIVQEWKSPKYETRTCFSLGDFTPGTVLLKDPSSGSSDLTPIIVDWEFAQVNGHGVNGDIAQFLASICCEIISAKADSVLHALLLHFTTSFCVGYREAAKLHVKRAADDGNLQLLRSAFIMAGREIINQAHDVYGKSEYFQDMLDRGVWYVEHAGADMEEFIGDGNWAEIMKEEGLLLQSLFIQD</sequence>
<gene>
    <name evidence="1" type="ORF">VFPPC_11042</name>
</gene>
<keyword evidence="2" id="KW-1185">Reference proteome</keyword>
<dbReference type="InterPro" id="IPR011009">
    <property type="entry name" value="Kinase-like_dom_sf"/>
</dbReference>
<comment type="caution">
    <text evidence="1">The sequence shown here is derived from an EMBL/GenBank/DDBJ whole genome shotgun (WGS) entry which is preliminary data.</text>
</comment>
<reference evidence="1 2" key="1">
    <citation type="journal article" date="2016" name="PLoS Pathog.">
        <title>Biosynthesis of antibiotic leucinostatins in bio-control fungus Purpureocillium lilacinum and their inhibition on phytophthora revealed by genome mining.</title>
        <authorList>
            <person name="Wang G."/>
            <person name="Liu Z."/>
            <person name="Lin R."/>
            <person name="Li E."/>
            <person name="Mao Z."/>
            <person name="Ling J."/>
            <person name="Yang Y."/>
            <person name="Yin W.B."/>
            <person name="Xie B."/>
        </authorList>
    </citation>
    <scope>NUCLEOTIDE SEQUENCE [LARGE SCALE GENOMIC DNA]</scope>
    <source>
        <strain evidence="1">170</strain>
    </source>
</reference>
<dbReference type="GeneID" id="28853311"/>
<dbReference type="Proteomes" id="UP000078397">
    <property type="component" value="Unassembled WGS sequence"/>
</dbReference>
<proteinExistence type="predicted"/>
<name>A0A179F0C8_METCM</name>
<dbReference type="OrthoDB" id="25129at2759"/>
<dbReference type="SUPFAM" id="SSF56112">
    <property type="entry name" value="Protein kinase-like (PK-like)"/>
    <property type="match status" value="1"/>
</dbReference>
<accession>A0A179F0C8</accession>
<dbReference type="KEGG" id="pchm:VFPPC_11042"/>
<evidence type="ECO:0000313" key="2">
    <source>
        <dbReference type="Proteomes" id="UP000078397"/>
    </source>
</evidence>
<evidence type="ECO:0000313" key="1">
    <source>
        <dbReference type="EMBL" id="OAQ58858.1"/>
    </source>
</evidence>
<protein>
    <submittedName>
        <fullName evidence="1">Protein kinase-like protein</fullName>
    </submittedName>
</protein>
<dbReference type="AlphaFoldDB" id="A0A179F0C8"/>
<organism evidence="1 2">
    <name type="scientific">Pochonia chlamydosporia 170</name>
    <dbReference type="NCBI Taxonomy" id="1380566"/>
    <lineage>
        <taxon>Eukaryota</taxon>
        <taxon>Fungi</taxon>
        <taxon>Dikarya</taxon>
        <taxon>Ascomycota</taxon>
        <taxon>Pezizomycotina</taxon>
        <taxon>Sordariomycetes</taxon>
        <taxon>Hypocreomycetidae</taxon>
        <taxon>Hypocreales</taxon>
        <taxon>Clavicipitaceae</taxon>
        <taxon>Pochonia</taxon>
    </lineage>
</organism>
<dbReference type="Gene3D" id="3.30.200.20">
    <property type="entry name" value="Phosphorylase Kinase, domain 1"/>
    <property type="match status" value="1"/>
</dbReference>